<evidence type="ECO:0000313" key="3">
    <source>
        <dbReference type="EMBL" id="EOA91130.1"/>
    </source>
</evidence>
<feature type="compositionally biased region" description="Basic residues" evidence="1">
    <location>
        <begin position="76"/>
        <end position="89"/>
    </location>
</feature>
<sequence length="138" mass="14430">MARSAAGLCLHLFLADAACGGGGGGGGGGDDAAAAAVTPRLAAMQRHGWRGRLSCTPLHPRTLSTDTARRALAARTRSHNHHHNRRQRPLARPPLQTAGVGKGGRKRVVFEFWLCLSLATATTHTLCSLALAARRAPA</sequence>
<evidence type="ECO:0000256" key="1">
    <source>
        <dbReference type="SAM" id="MobiDB-lite"/>
    </source>
</evidence>
<feature type="signal peptide" evidence="2">
    <location>
        <begin position="1"/>
        <end position="20"/>
    </location>
</feature>
<feature type="region of interest" description="Disordered" evidence="1">
    <location>
        <begin position="75"/>
        <end position="99"/>
    </location>
</feature>
<accession>R0J2G9</accession>
<dbReference type="RefSeq" id="XP_008021326.1">
    <property type="nucleotide sequence ID" value="XM_008023135.1"/>
</dbReference>
<evidence type="ECO:0000313" key="4">
    <source>
        <dbReference type="Proteomes" id="UP000016935"/>
    </source>
</evidence>
<dbReference type="EMBL" id="KB908482">
    <property type="protein sequence ID" value="EOA91130.1"/>
    <property type="molecule type" value="Genomic_DNA"/>
</dbReference>
<name>R0J2G9_EXST2</name>
<dbReference type="HOGENOM" id="CLU_1856535_0_0_1"/>
<organism evidence="3 4">
    <name type="scientific">Exserohilum turcicum (strain 28A)</name>
    <name type="common">Northern leaf blight fungus</name>
    <name type="synonym">Setosphaeria turcica</name>
    <dbReference type="NCBI Taxonomy" id="671987"/>
    <lineage>
        <taxon>Eukaryota</taxon>
        <taxon>Fungi</taxon>
        <taxon>Dikarya</taxon>
        <taxon>Ascomycota</taxon>
        <taxon>Pezizomycotina</taxon>
        <taxon>Dothideomycetes</taxon>
        <taxon>Pleosporomycetidae</taxon>
        <taxon>Pleosporales</taxon>
        <taxon>Pleosporineae</taxon>
        <taxon>Pleosporaceae</taxon>
        <taxon>Exserohilum</taxon>
    </lineage>
</organism>
<reference evidence="3 4" key="1">
    <citation type="journal article" date="2012" name="PLoS Pathog.">
        <title>Diverse lifestyles and strategies of plant pathogenesis encoded in the genomes of eighteen Dothideomycetes fungi.</title>
        <authorList>
            <person name="Ohm R.A."/>
            <person name="Feau N."/>
            <person name="Henrissat B."/>
            <person name="Schoch C.L."/>
            <person name="Horwitz B.A."/>
            <person name="Barry K.W."/>
            <person name="Condon B.J."/>
            <person name="Copeland A.C."/>
            <person name="Dhillon B."/>
            <person name="Glaser F."/>
            <person name="Hesse C.N."/>
            <person name="Kosti I."/>
            <person name="LaButti K."/>
            <person name="Lindquist E.A."/>
            <person name="Lucas S."/>
            <person name="Salamov A.A."/>
            <person name="Bradshaw R.E."/>
            <person name="Ciuffetti L."/>
            <person name="Hamelin R.C."/>
            <person name="Kema G.H.J."/>
            <person name="Lawrence C."/>
            <person name="Scott J.A."/>
            <person name="Spatafora J.W."/>
            <person name="Turgeon B.G."/>
            <person name="de Wit P.J.G.M."/>
            <person name="Zhong S."/>
            <person name="Goodwin S.B."/>
            <person name="Grigoriev I.V."/>
        </authorList>
    </citation>
    <scope>NUCLEOTIDE SEQUENCE [LARGE SCALE GENOMIC DNA]</scope>
    <source>
        <strain evidence="4">28A</strain>
    </source>
</reference>
<dbReference type="GeneID" id="19404160"/>
<dbReference type="AlphaFoldDB" id="R0J2G9"/>
<gene>
    <name evidence="3" type="ORF">SETTUDRAFT_36612</name>
</gene>
<reference evidence="3 4" key="2">
    <citation type="journal article" date="2013" name="PLoS Genet.">
        <title>Comparative genome structure, secondary metabolite, and effector coding capacity across Cochliobolus pathogens.</title>
        <authorList>
            <person name="Condon B.J."/>
            <person name="Leng Y."/>
            <person name="Wu D."/>
            <person name="Bushley K.E."/>
            <person name="Ohm R.A."/>
            <person name="Otillar R."/>
            <person name="Martin J."/>
            <person name="Schackwitz W."/>
            <person name="Grimwood J."/>
            <person name="MohdZainudin N."/>
            <person name="Xue C."/>
            <person name="Wang R."/>
            <person name="Manning V.A."/>
            <person name="Dhillon B."/>
            <person name="Tu Z.J."/>
            <person name="Steffenson B.J."/>
            <person name="Salamov A."/>
            <person name="Sun H."/>
            <person name="Lowry S."/>
            <person name="LaButti K."/>
            <person name="Han J."/>
            <person name="Copeland A."/>
            <person name="Lindquist E."/>
            <person name="Barry K."/>
            <person name="Schmutz J."/>
            <person name="Baker S.E."/>
            <person name="Ciuffetti L.M."/>
            <person name="Grigoriev I.V."/>
            <person name="Zhong S."/>
            <person name="Turgeon B.G."/>
        </authorList>
    </citation>
    <scope>NUCLEOTIDE SEQUENCE [LARGE SCALE GENOMIC DNA]</scope>
    <source>
        <strain evidence="4">28A</strain>
    </source>
</reference>
<protein>
    <submittedName>
        <fullName evidence="3">Uncharacterized protein</fullName>
    </submittedName>
</protein>
<proteinExistence type="predicted"/>
<keyword evidence="4" id="KW-1185">Reference proteome</keyword>
<feature type="chain" id="PRO_5004353342" evidence="2">
    <location>
        <begin position="21"/>
        <end position="138"/>
    </location>
</feature>
<keyword evidence="2" id="KW-0732">Signal</keyword>
<dbReference type="Proteomes" id="UP000016935">
    <property type="component" value="Unassembled WGS sequence"/>
</dbReference>
<evidence type="ECO:0000256" key="2">
    <source>
        <dbReference type="SAM" id="SignalP"/>
    </source>
</evidence>